<evidence type="ECO:0000313" key="2">
    <source>
        <dbReference type="EMBL" id="CAK9040539.1"/>
    </source>
</evidence>
<proteinExistence type="predicted"/>
<name>A0ABP0LR66_9DINO</name>
<dbReference type="EMBL" id="CAXAMM010017158">
    <property type="protein sequence ID" value="CAK9040539.1"/>
    <property type="molecule type" value="Genomic_DNA"/>
</dbReference>
<evidence type="ECO:0000256" key="1">
    <source>
        <dbReference type="SAM" id="Phobius"/>
    </source>
</evidence>
<keyword evidence="1" id="KW-0812">Transmembrane</keyword>
<evidence type="ECO:0000313" key="3">
    <source>
        <dbReference type="Proteomes" id="UP001642464"/>
    </source>
</evidence>
<sequence length="172" mass="19564">MKVPDTDPPHPPCRAYVPYTGVRHRSTTRYWHFPTLSLKFSECHFEDPDEYTYWVDCNDAWAKDWGMVGVPNWVPLIVGLVGTMMVNPYILQVVGFPRNFLQHGIFLIVQAMFANIGYCGKIGVATGYASIAVGVIDIIASAFHIKSDRMKDLQLIKDHPDYQSHEDDDSEE</sequence>
<dbReference type="Proteomes" id="UP001642464">
    <property type="component" value="Unassembled WGS sequence"/>
</dbReference>
<reference evidence="2 3" key="1">
    <citation type="submission" date="2024-02" db="EMBL/GenBank/DDBJ databases">
        <authorList>
            <person name="Chen Y."/>
            <person name="Shah S."/>
            <person name="Dougan E. K."/>
            <person name="Thang M."/>
            <person name="Chan C."/>
        </authorList>
    </citation>
    <scope>NUCLEOTIDE SEQUENCE [LARGE SCALE GENOMIC DNA]</scope>
</reference>
<keyword evidence="1" id="KW-1133">Transmembrane helix</keyword>
<feature type="transmembrane region" description="Helical" evidence="1">
    <location>
        <begin position="124"/>
        <end position="145"/>
    </location>
</feature>
<comment type="caution">
    <text evidence="2">The sequence shown here is derived from an EMBL/GenBank/DDBJ whole genome shotgun (WGS) entry which is preliminary data.</text>
</comment>
<feature type="transmembrane region" description="Helical" evidence="1">
    <location>
        <begin position="73"/>
        <end position="91"/>
    </location>
</feature>
<feature type="transmembrane region" description="Helical" evidence="1">
    <location>
        <begin position="100"/>
        <end position="118"/>
    </location>
</feature>
<accession>A0ABP0LR66</accession>
<organism evidence="2 3">
    <name type="scientific">Durusdinium trenchii</name>
    <dbReference type="NCBI Taxonomy" id="1381693"/>
    <lineage>
        <taxon>Eukaryota</taxon>
        <taxon>Sar</taxon>
        <taxon>Alveolata</taxon>
        <taxon>Dinophyceae</taxon>
        <taxon>Suessiales</taxon>
        <taxon>Symbiodiniaceae</taxon>
        <taxon>Durusdinium</taxon>
    </lineage>
</organism>
<keyword evidence="1" id="KW-0472">Membrane</keyword>
<gene>
    <name evidence="2" type="ORF">SCF082_LOCUS23557</name>
</gene>
<protein>
    <submittedName>
        <fullName evidence="2">Luminal-binding protein 5</fullName>
    </submittedName>
</protein>
<keyword evidence="3" id="KW-1185">Reference proteome</keyword>